<gene>
    <name evidence="7" type="ORF">SAMN05444363_0146</name>
</gene>
<keyword evidence="1" id="KW-0805">Transcription regulation</keyword>
<dbReference type="GO" id="GO:0003700">
    <property type="term" value="F:DNA-binding transcription factor activity"/>
    <property type="evidence" value="ECO:0007669"/>
    <property type="project" value="InterPro"/>
</dbReference>
<dbReference type="GO" id="GO:0043565">
    <property type="term" value="F:sequence-specific DNA binding"/>
    <property type="evidence" value="ECO:0007669"/>
    <property type="project" value="InterPro"/>
</dbReference>
<dbReference type="RefSeq" id="WP_073307628.1">
    <property type="nucleotide sequence ID" value="NZ_FQZI01000001.1"/>
</dbReference>
<evidence type="ECO:0000313" key="8">
    <source>
        <dbReference type="Proteomes" id="UP000184488"/>
    </source>
</evidence>
<dbReference type="PROSITE" id="PS01124">
    <property type="entry name" value="HTH_ARAC_FAMILY_2"/>
    <property type="match status" value="1"/>
</dbReference>
<evidence type="ECO:0000256" key="5">
    <source>
        <dbReference type="SAM" id="Phobius"/>
    </source>
</evidence>
<evidence type="ECO:0000256" key="4">
    <source>
        <dbReference type="SAM" id="Coils"/>
    </source>
</evidence>
<evidence type="ECO:0000256" key="1">
    <source>
        <dbReference type="ARBA" id="ARBA00023015"/>
    </source>
</evidence>
<organism evidence="7 8">
    <name type="scientific">Flavobacterium terrae</name>
    <dbReference type="NCBI Taxonomy" id="415425"/>
    <lineage>
        <taxon>Bacteria</taxon>
        <taxon>Pseudomonadati</taxon>
        <taxon>Bacteroidota</taxon>
        <taxon>Flavobacteriia</taxon>
        <taxon>Flavobacteriales</taxon>
        <taxon>Flavobacteriaceae</taxon>
        <taxon>Flavobacterium</taxon>
    </lineage>
</organism>
<keyword evidence="5" id="KW-0812">Transmembrane</keyword>
<keyword evidence="5" id="KW-1133">Transmembrane helix</keyword>
<dbReference type="STRING" id="415425.SAMN05444363_0146"/>
<dbReference type="EMBL" id="FQZI01000001">
    <property type="protein sequence ID" value="SHI34283.1"/>
    <property type="molecule type" value="Genomic_DNA"/>
</dbReference>
<dbReference type="SUPFAM" id="SSF46689">
    <property type="entry name" value="Homeodomain-like"/>
    <property type="match status" value="1"/>
</dbReference>
<keyword evidence="3" id="KW-0804">Transcription</keyword>
<dbReference type="Gene3D" id="1.10.10.60">
    <property type="entry name" value="Homeodomain-like"/>
    <property type="match status" value="2"/>
</dbReference>
<dbReference type="InterPro" id="IPR019734">
    <property type="entry name" value="TPR_rpt"/>
</dbReference>
<feature type="coiled-coil region" evidence="4">
    <location>
        <begin position="464"/>
        <end position="491"/>
    </location>
</feature>
<protein>
    <submittedName>
        <fullName evidence="7">Helix-turn-helix domain-containing protein</fullName>
    </submittedName>
</protein>
<evidence type="ECO:0000259" key="6">
    <source>
        <dbReference type="PROSITE" id="PS01124"/>
    </source>
</evidence>
<dbReference type="PANTHER" id="PTHR43280:SF29">
    <property type="entry name" value="ARAC-FAMILY TRANSCRIPTIONAL REGULATOR"/>
    <property type="match status" value="1"/>
</dbReference>
<reference evidence="8" key="1">
    <citation type="submission" date="2016-11" db="EMBL/GenBank/DDBJ databases">
        <authorList>
            <person name="Varghese N."/>
            <person name="Submissions S."/>
        </authorList>
    </citation>
    <scope>NUCLEOTIDE SEQUENCE [LARGE SCALE GENOMIC DNA]</scope>
    <source>
        <strain evidence="8">DSM 18829</strain>
    </source>
</reference>
<keyword evidence="2" id="KW-0238">DNA-binding</keyword>
<dbReference type="SMART" id="SM00342">
    <property type="entry name" value="HTH_ARAC"/>
    <property type="match status" value="1"/>
</dbReference>
<dbReference type="OrthoDB" id="5295174at2"/>
<evidence type="ECO:0000256" key="3">
    <source>
        <dbReference type="ARBA" id="ARBA00023163"/>
    </source>
</evidence>
<dbReference type="InterPro" id="IPR011990">
    <property type="entry name" value="TPR-like_helical_dom_sf"/>
</dbReference>
<keyword evidence="5" id="KW-0472">Membrane</keyword>
<dbReference type="AlphaFoldDB" id="A0A1M6ADL9"/>
<dbReference type="SUPFAM" id="SSF48452">
    <property type="entry name" value="TPR-like"/>
    <property type="match status" value="2"/>
</dbReference>
<dbReference type="InterPro" id="IPR018060">
    <property type="entry name" value="HTH_AraC"/>
</dbReference>
<accession>A0A1M6ADL9</accession>
<dbReference type="Gene3D" id="1.25.40.10">
    <property type="entry name" value="Tetratricopeptide repeat domain"/>
    <property type="match status" value="1"/>
</dbReference>
<evidence type="ECO:0000313" key="7">
    <source>
        <dbReference type="EMBL" id="SHI34283.1"/>
    </source>
</evidence>
<dbReference type="Proteomes" id="UP000184488">
    <property type="component" value="Unassembled WGS sequence"/>
</dbReference>
<dbReference type="InterPro" id="IPR009057">
    <property type="entry name" value="Homeodomain-like_sf"/>
</dbReference>
<dbReference type="Pfam" id="PF12833">
    <property type="entry name" value="HTH_18"/>
    <property type="match status" value="1"/>
</dbReference>
<feature type="transmembrane region" description="Helical" evidence="5">
    <location>
        <begin position="394"/>
        <end position="413"/>
    </location>
</feature>
<feature type="coiled-coil region" evidence="4">
    <location>
        <begin position="348"/>
        <end position="375"/>
    </location>
</feature>
<sequence>MRAYFLYFIFFFTFFYLPLQAQKAFSTKEYSNFQDEIRRLTNSNQDSAFVIAFRLEKSTDLEQKIFAKGAIAYLSQSKGDTIISNKKVNEALKLSEKIPNSVKKDRTLAYLYNYIGLMDWQKAKLSNALLKLNKGLGYSIKINDLRQVIKLQNNIAIINNEIGNYQLAIKSLKRSEKMIGENNFLFTENDLLTTKSSLLLNLGKNYESVFKKNQKDKKILDSALFYYKKAIAYSKYSIMSKVRIQINMAGVYLQLNKIDYAINIYQNIISECIENELYDEFYVSLYNFGYAYFLKEDYEKALVYFSKVDSIYATTEKKYRREEYVSSKYYQAKIHEFQGDYVKATHFAKTYLENLESEEMKLINEKEKINGFQNEQVLKKEMIQMQAKYEVQNLFKTIAWCLGLITIVMLLYFSIKNYRYRKVTEAKFNDIIEKYRKEENLGMESLKLSFQEENQQVSNQVATLNLDEEKETQLLQKLKDLEEKKVFLNQDFTLQFVAKKIKTNTTYLSYIVNKNFEKTFSEYANELKINYVINEMITNSLYRKYSTQAIAESVGYKNAASFARSFNKKTGLSPVQFAKKLDDANYNFS</sequence>
<evidence type="ECO:0000256" key="2">
    <source>
        <dbReference type="ARBA" id="ARBA00023125"/>
    </source>
</evidence>
<proteinExistence type="predicted"/>
<keyword evidence="8" id="KW-1185">Reference proteome</keyword>
<name>A0A1M6ADL9_9FLAO</name>
<dbReference type="PANTHER" id="PTHR43280">
    <property type="entry name" value="ARAC-FAMILY TRANSCRIPTIONAL REGULATOR"/>
    <property type="match status" value="1"/>
</dbReference>
<keyword evidence="4" id="KW-0175">Coiled coil</keyword>
<dbReference type="SMART" id="SM00028">
    <property type="entry name" value="TPR"/>
    <property type="match status" value="3"/>
</dbReference>
<feature type="domain" description="HTH araC/xylS-type" evidence="6">
    <location>
        <begin position="472"/>
        <end position="580"/>
    </location>
</feature>